<dbReference type="InterPro" id="IPR008988">
    <property type="entry name" value="Transcriptional_repressor_C"/>
</dbReference>
<feature type="DNA-binding region" description="H-T-H motif" evidence="6">
    <location>
        <begin position="20"/>
        <end position="39"/>
    </location>
</feature>
<keyword evidence="1 6" id="KW-0436">Ligase</keyword>
<dbReference type="InterPro" id="IPR003142">
    <property type="entry name" value="BPL_C"/>
</dbReference>
<dbReference type="InterPro" id="IPR036388">
    <property type="entry name" value="WH-like_DNA-bd_sf"/>
</dbReference>
<keyword evidence="6" id="KW-0804">Transcription</keyword>
<comment type="catalytic activity">
    <reaction evidence="5 6">
        <text>biotin + L-lysyl-[protein] + ATP = N(6)-biotinyl-L-lysyl-[protein] + AMP + diphosphate + H(+)</text>
        <dbReference type="Rhea" id="RHEA:11756"/>
        <dbReference type="Rhea" id="RHEA-COMP:9752"/>
        <dbReference type="Rhea" id="RHEA-COMP:10505"/>
        <dbReference type="ChEBI" id="CHEBI:15378"/>
        <dbReference type="ChEBI" id="CHEBI:29969"/>
        <dbReference type="ChEBI" id="CHEBI:30616"/>
        <dbReference type="ChEBI" id="CHEBI:33019"/>
        <dbReference type="ChEBI" id="CHEBI:57586"/>
        <dbReference type="ChEBI" id="CHEBI:83144"/>
        <dbReference type="ChEBI" id="CHEBI:456215"/>
        <dbReference type="EC" id="6.3.4.15"/>
    </reaction>
</comment>
<comment type="caution">
    <text evidence="8">The sequence shown here is derived from an EMBL/GenBank/DDBJ whole genome shotgun (WGS) entry which is preliminary data.</text>
</comment>
<dbReference type="InterPro" id="IPR036390">
    <property type="entry name" value="WH_DNA-bd_sf"/>
</dbReference>
<feature type="domain" description="BPL/LPL catalytic" evidence="7">
    <location>
        <begin position="67"/>
        <end position="253"/>
    </location>
</feature>
<evidence type="ECO:0000256" key="3">
    <source>
        <dbReference type="ARBA" id="ARBA00022840"/>
    </source>
</evidence>
<dbReference type="NCBIfam" id="TIGR00121">
    <property type="entry name" value="birA_ligase"/>
    <property type="match status" value="1"/>
</dbReference>
<dbReference type="Proteomes" id="UP000823615">
    <property type="component" value="Unassembled WGS sequence"/>
</dbReference>
<dbReference type="Pfam" id="PF02237">
    <property type="entry name" value="BPL_C"/>
    <property type="match status" value="1"/>
</dbReference>
<dbReference type="EC" id="6.3.4.15" evidence="6"/>
<dbReference type="EMBL" id="JADIMT010000027">
    <property type="protein sequence ID" value="MBO8435649.1"/>
    <property type="molecule type" value="Genomic_DNA"/>
</dbReference>
<evidence type="ECO:0000256" key="6">
    <source>
        <dbReference type="HAMAP-Rule" id="MF_00978"/>
    </source>
</evidence>
<dbReference type="PANTHER" id="PTHR12835">
    <property type="entry name" value="BIOTIN PROTEIN LIGASE"/>
    <property type="match status" value="1"/>
</dbReference>
<dbReference type="SUPFAM" id="SSF55681">
    <property type="entry name" value="Class II aaRS and biotin synthetases"/>
    <property type="match status" value="1"/>
</dbReference>
<comment type="caution">
    <text evidence="6">Lacks conserved residue(s) required for the propagation of feature annotation.</text>
</comment>
<comment type="similarity">
    <text evidence="6">Belongs to the biotin--protein ligase family.</text>
</comment>
<dbReference type="CDD" id="cd16442">
    <property type="entry name" value="BPL"/>
    <property type="match status" value="1"/>
</dbReference>
<keyword evidence="6" id="KW-0238">DNA-binding</keyword>
<dbReference type="PANTHER" id="PTHR12835:SF5">
    <property type="entry name" value="BIOTIN--PROTEIN LIGASE"/>
    <property type="match status" value="1"/>
</dbReference>
<reference evidence="8" key="1">
    <citation type="submission" date="2020-10" db="EMBL/GenBank/DDBJ databases">
        <authorList>
            <person name="Gilroy R."/>
        </authorList>
    </citation>
    <scope>NUCLEOTIDE SEQUENCE</scope>
    <source>
        <strain evidence="8">7293</strain>
    </source>
</reference>
<dbReference type="GO" id="GO:0004077">
    <property type="term" value="F:biotin--[biotin carboxyl-carrier protein] ligase activity"/>
    <property type="evidence" value="ECO:0007669"/>
    <property type="project" value="UniProtKB-UniRule"/>
</dbReference>
<organism evidence="8 9">
    <name type="scientific">Candidatus Ornithospirochaeta stercoripullorum</name>
    <dbReference type="NCBI Taxonomy" id="2840899"/>
    <lineage>
        <taxon>Bacteria</taxon>
        <taxon>Pseudomonadati</taxon>
        <taxon>Spirochaetota</taxon>
        <taxon>Spirochaetia</taxon>
        <taxon>Spirochaetales</taxon>
        <taxon>Spirochaetaceae</taxon>
        <taxon>Spirochaetaceae incertae sedis</taxon>
        <taxon>Candidatus Ornithospirochaeta</taxon>
    </lineage>
</organism>
<dbReference type="PROSITE" id="PS51733">
    <property type="entry name" value="BPL_LPL_CATALYTIC"/>
    <property type="match status" value="1"/>
</dbReference>
<dbReference type="AlphaFoldDB" id="A0A9D9H4K0"/>
<evidence type="ECO:0000256" key="2">
    <source>
        <dbReference type="ARBA" id="ARBA00022741"/>
    </source>
</evidence>
<dbReference type="SUPFAM" id="SSF50037">
    <property type="entry name" value="C-terminal domain of transcriptional repressors"/>
    <property type="match status" value="1"/>
</dbReference>
<evidence type="ECO:0000256" key="4">
    <source>
        <dbReference type="ARBA" id="ARBA00023267"/>
    </source>
</evidence>
<name>A0A9D9H4K0_9SPIO</name>
<dbReference type="Gene3D" id="3.30.930.10">
    <property type="entry name" value="Bira Bifunctional Protein, Domain 2"/>
    <property type="match status" value="1"/>
</dbReference>
<evidence type="ECO:0000259" key="7">
    <source>
        <dbReference type="PROSITE" id="PS51733"/>
    </source>
</evidence>
<dbReference type="Pfam" id="PF03099">
    <property type="entry name" value="BPL_LplA_LipB"/>
    <property type="match status" value="1"/>
</dbReference>
<dbReference type="GO" id="GO:0003677">
    <property type="term" value="F:DNA binding"/>
    <property type="evidence" value="ECO:0007669"/>
    <property type="project" value="UniProtKB-UniRule"/>
</dbReference>
<dbReference type="Gene3D" id="1.10.10.10">
    <property type="entry name" value="Winged helix-like DNA-binding domain superfamily/Winged helix DNA-binding domain"/>
    <property type="match status" value="1"/>
</dbReference>
<dbReference type="Gene3D" id="2.30.30.100">
    <property type="match status" value="1"/>
</dbReference>
<keyword evidence="6" id="KW-0805">Transcription regulation</keyword>
<feature type="binding site" evidence="6">
    <location>
        <begin position="113"/>
        <end position="115"/>
    </location>
    <ligand>
        <name>biotin</name>
        <dbReference type="ChEBI" id="CHEBI:57586"/>
    </ligand>
</feature>
<dbReference type="Pfam" id="PF08279">
    <property type="entry name" value="HTH_11"/>
    <property type="match status" value="1"/>
</dbReference>
<dbReference type="InterPro" id="IPR030855">
    <property type="entry name" value="Bifunct_BirA"/>
</dbReference>
<evidence type="ECO:0000256" key="5">
    <source>
        <dbReference type="ARBA" id="ARBA00047846"/>
    </source>
</evidence>
<sequence length="311" mass="33918">MNVKEELLSILLENEEGISGSELAERIGCSRMAISKSAAGLSDEGYRISVSRSDGYKLEKSDVLSRSMLEHVFHIPVYYRPVTSSTMTEAKDLINKGAEVPFAIVAGRQEGGRGRLGRSFFSPEGGVYMSIVISGSSIPEPELLTTSSCLATVKAIEALSGIRCSIKWVNDIYVNRRKVVGILTEGIVNMEEGGLDKAIVGIGINLQGSSSSIPSELEKKMMYLYPEGDAPFTRAELASRVADEILAIMGKEFISEYKSRCFMLGSEVTVIKNGKERQAMALDVDERARLVVRYPDGRIEALSSGEVSLRI</sequence>
<feature type="binding site" evidence="6">
    <location>
        <position position="178"/>
    </location>
    <ligand>
        <name>biotin</name>
        <dbReference type="ChEBI" id="CHEBI:57586"/>
    </ligand>
</feature>
<dbReference type="InterPro" id="IPR013196">
    <property type="entry name" value="HTH_11"/>
</dbReference>
<dbReference type="GO" id="GO:0005737">
    <property type="term" value="C:cytoplasm"/>
    <property type="evidence" value="ECO:0007669"/>
    <property type="project" value="TreeGrafter"/>
</dbReference>
<dbReference type="GO" id="GO:0005524">
    <property type="term" value="F:ATP binding"/>
    <property type="evidence" value="ECO:0007669"/>
    <property type="project" value="UniProtKB-UniRule"/>
</dbReference>
<comment type="function">
    <text evidence="6">Acts both as a biotin--[acetyl-CoA-carboxylase] ligase and a repressor.</text>
</comment>
<proteinExistence type="inferred from homology"/>
<gene>
    <name evidence="6" type="primary">birA</name>
    <name evidence="8" type="ORF">IAA97_01545</name>
</gene>
<evidence type="ECO:0000256" key="1">
    <source>
        <dbReference type="ARBA" id="ARBA00022598"/>
    </source>
</evidence>
<keyword evidence="6" id="KW-0678">Repressor</keyword>
<accession>A0A9D9H4K0</accession>
<feature type="binding site" evidence="6">
    <location>
        <position position="109"/>
    </location>
    <ligand>
        <name>biotin</name>
        <dbReference type="ChEBI" id="CHEBI:57586"/>
    </ligand>
</feature>
<dbReference type="InterPro" id="IPR045864">
    <property type="entry name" value="aa-tRNA-synth_II/BPL/LPL"/>
</dbReference>
<reference evidence="8" key="2">
    <citation type="journal article" date="2021" name="PeerJ">
        <title>Extensive microbial diversity within the chicken gut microbiome revealed by metagenomics and culture.</title>
        <authorList>
            <person name="Gilroy R."/>
            <person name="Ravi A."/>
            <person name="Getino M."/>
            <person name="Pursley I."/>
            <person name="Horton D.L."/>
            <person name="Alikhan N.F."/>
            <person name="Baker D."/>
            <person name="Gharbi K."/>
            <person name="Hall N."/>
            <person name="Watson M."/>
            <person name="Adriaenssens E.M."/>
            <person name="Foster-Nyarko E."/>
            <person name="Jarju S."/>
            <person name="Secka A."/>
            <person name="Antonio M."/>
            <person name="Oren A."/>
            <person name="Chaudhuri R.R."/>
            <person name="La Ragione R."/>
            <person name="Hildebrand F."/>
            <person name="Pallen M.J."/>
        </authorList>
    </citation>
    <scope>NUCLEOTIDE SEQUENCE</scope>
    <source>
        <strain evidence="8">7293</strain>
    </source>
</reference>
<keyword evidence="4 6" id="KW-0092">Biotin</keyword>
<dbReference type="InterPro" id="IPR004408">
    <property type="entry name" value="Biotin_CoA_COase_ligase"/>
</dbReference>
<evidence type="ECO:0000313" key="9">
    <source>
        <dbReference type="Proteomes" id="UP000823615"/>
    </source>
</evidence>
<keyword evidence="3 6" id="KW-0067">ATP-binding</keyword>
<evidence type="ECO:0000313" key="8">
    <source>
        <dbReference type="EMBL" id="MBO8435649.1"/>
    </source>
</evidence>
<dbReference type="HAMAP" id="MF_00978">
    <property type="entry name" value="Bifunct_BirA"/>
    <property type="match status" value="1"/>
</dbReference>
<dbReference type="InterPro" id="IPR004143">
    <property type="entry name" value="BPL_LPL_catalytic"/>
</dbReference>
<keyword evidence="2 6" id="KW-0547">Nucleotide-binding</keyword>
<dbReference type="SUPFAM" id="SSF46785">
    <property type="entry name" value="Winged helix' DNA-binding domain"/>
    <property type="match status" value="1"/>
</dbReference>
<protein>
    <recommendedName>
        <fullName evidence="6">Bifunctional ligase/repressor BirA</fullName>
    </recommendedName>
    <alternativeName>
        <fullName evidence="6">Biotin--[acetyl-CoA-carboxylase] ligase</fullName>
        <ecNumber evidence="6">6.3.4.15</ecNumber>
    </alternativeName>
    <alternativeName>
        <fullName evidence="6">Biotin--protein ligase</fullName>
    </alternativeName>
    <alternativeName>
        <fullName evidence="6">Biotin-[acetyl-CoA carboxylase] synthetase</fullName>
    </alternativeName>
</protein>
<dbReference type="GO" id="GO:0006355">
    <property type="term" value="P:regulation of DNA-templated transcription"/>
    <property type="evidence" value="ECO:0007669"/>
    <property type="project" value="UniProtKB-UniRule"/>
</dbReference>